<feature type="transmembrane region" description="Helical" evidence="8">
    <location>
        <begin position="103"/>
        <end position="124"/>
    </location>
</feature>
<feature type="domain" description="Major facilitator superfamily (MFS) profile" evidence="9">
    <location>
        <begin position="28"/>
        <end position="432"/>
    </location>
</feature>
<dbReference type="GO" id="GO:0015293">
    <property type="term" value="F:symporter activity"/>
    <property type="evidence" value="ECO:0007669"/>
    <property type="project" value="UniProtKB-KW"/>
</dbReference>
<evidence type="ECO:0000256" key="4">
    <source>
        <dbReference type="ARBA" id="ARBA00022692"/>
    </source>
</evidence>
<evidence type="ECO:0000256" key="7">
    <source>
        <dbReference type="ARBA" id="ARBA00023136"/>
    </source>
</evidence>
<organism evidence="10 11">
    <name type="scientific">Cupriavidus metallidurans</name>
    <dbReference type="NCBI Taxonomy" id="119219"/>
    <lineage>
        <taxon>Bacteria</taxon>
        <taxon>Pseudomonadati</taxon>
        <taxon>Pseudomonadota</taxon>
        <taxon>Betaproteobacteria</taxon>
        <taxon>Burkholderiales</taxon>
        <taxon>Burkholderiaceae</taxon>
        <taxon>Cupriavidus</taxon>
    </lineage>
</organism>
<comment type="subcellular location">
    <subcellularLocation>
        <location evidence="1">Cell membrane</location>
        <topology evidence="1">Multi-pass membrane protein</topology>
    </subcellularLocation>
</comment>
<dbReference type="PANTHER" id="PTHR43528">
    <property type="entry name" value="ALPHA-KETOGLUTARATE PERMEASE"/>
    <property type="match status" value="1"/>
</dbReference>
<dbReference type="InterPro" id="IPR005828">
    <property type="entry name" value="MFS_sugar_transport-like"/>
</dbReference>
<dbReference type="Gene3D" id="1.20.1250.20">
    <property type="entry name" value="MFS general substrate transporter like domains"/>
    <property type="match status" value="1"/>
</dbReference>
<dbReference type="PROSITE" id="PS50850">
    <property type="entry name" value="MFS"/>
    <property type="match status" value="1"/>
</dbReference>
<feature type="transmembrane region" description="Helical" evidence="8">
    <location>
        <begin position="379"/>
        <end position="404"/>
    </location>
</feature>
<feature type="transmembrane region" description="Helical" evidence="8">
    <location>
        <begin position="345"/>
        <end position="367"/>
    </location>
</feature>
<evidence type="ECO:0000313" key="11">
    <source>
        <dbReference type="Proteomes" id="UP000253772"/>
    </source>
</evidence>
<feature type="transmembrane region" description="Helical" evidence="8">
    <location>
        <begin position="410"/>
        <end position="428"/>
    </location>
</feature>
<feature type="transmembrane region" description="Helical" evidence="8">
    <location>
        <begin position="200"/>
        <end position="219"/>
    </location>
</feature>
<sequence>MTAFDSTRPTGGAVIVDAPARPASLGRKITAITLGNGLEFFDFAIYTYFATILGKLFFPGSSPLSQLLMSLATFGIGFVVRPLGGIVIGSYADRAGRKAAMTLTLWLMAAGSAVFVIAPTYAQIGIAAPLLLVAGRLIQGFAVGGEVGASTSMLLEYADDSNRGYFASWQLFSQALSTLLGSLVGLCLTAVLTTEQLHAWGWRVPFLIGMGLIPLGTYIRRSLDETHIIEGATRSAATPIRDVFRLHRRKVVMGVLMTAGATSSNYIVLHYLTNYAVGVLKMPFSVGLWASFVAGGVQLALAAAAGIASDRWGRKRVVTWARVSLLLLIVPAFAWLSVAPDTMRLLAVASALMVPVVFISVGTITMITEMFPRAIRATGLSIVYSLGVSIFGGFAQFFATWLVGATGSKLAPAGYVIVMGCIAFVAVLKSNELAGKPLD</sequence>
<feature type="transmembrane region" description="Helical" evidence="8">
    <location>
        <begin position="320"/>
        <end position="339"/>
    </location>
</feature>
<keyword evidence="10" id="KW-0614">Plasmid</keyword>
<dbReference type="EMBL" id="CP037902">
    <property type="protein sequence ID" value="QBP14535.1"/>
    <property type="molecule type" value="Genomic_DNA"/>
</dbReference>
<keyword evidence="2" id="KW-0813">Transport</keyword>
<evidence type="ECO:0000256" key="6">
    <source>
        <dbReference type="ARBA" id="ARBA00022989"/>
    </source>
</evidence>
<dbReference type="InterPro" id="IPR020846">
    <property type="entry name" value="MFS_dom"/>
</dbReference>
<evidence type="ECO:0000259" key="9">
    <source>
        <dbReference type="PROSITE" id="PS50850"/>
    </source>
</evidence>
<dbReference type="RefSeq" id="WP_017511430.1">
    <property type="nucleotide sequence ID" value="NZ_CP037902.1"/>
</dbReference>
<evidence type="ECO:0000256" key="1">
    <source>
        <dbReference type="ARBA" id="ARBA00004651"/>
    </source>
</evidence>
<dbReference type="PANTHER" id="PTHR43528:SF3">
    <property type="entry name" value="CITRATE-PROTON SYMPORTER"/>
    <property type="match status" value="1"/>
</dbReference>
<name>A0A482IZV9_9BURK</name>
<evidence type="ECO:0000313" key="10">
    <source>
        <dbReference type="EMBL" id="QBP14535.1"/>
    </source>
</evidence>
<feature type="transmembrane region" description="Helical" evidence="8">
    <location>
        <begin position="251"/>
        <end position="272"/>
    </location>
</feature>
<evidence type="ECO:0000256" key="3">
    <source>
        <dbReference type="ARBA" id="ARBA00022475"/>
    </source>
</evidence>
<evidence type="ECO:0000256" key="8">
    <source>
        <dbReference type="SAM" id="Phobius"/>
    </source>
</evidence>
<dbReference type="Proteomes" id="UP000253772">
    <property type="component" value="Plasmid p1"/>
</dbReference>
<dbReference type="OrthoDB" id="6766492at2"/>
<dbReference type="Pfam" id="PF00083">
    <property type="entry name" value="Sugar_tr"/>
    <property type="match status" value="2"/>
</dbReference>
<dbReference type="InterPro" id="IPR005829">
    <property type="entry name" value="Sugar_transporter_CS"/>
</dbReference>
<evidence type="ECO:0000256" key="5">
    <source>
        <dbReference type="ARBA" id="ARBA00022847"/>
    </source>
</evidence>
<feature type="transmembrane region" description="Helical" evidence="8">
    <location>
        <begin position="69"/>
        <end position="91"/>
    </location>
</feature>
<dbReference type="InterPro" id="IPR051084">
    <property type="entry name" value="H+-coupled_symporters"/>
</dbReference>
<feature type="transmembrane region" description="Helical" evidence="8">
    <location>
        <begin position="175"/>
        <end position="194"/>
    </location>
</feature>
<dbReference type="GO" id="GO:0005886">
    <property type="term" value="C:plasma membrane"/>
    <property type="evidence" value="ECO:0007669"/>
    <property type="project" value="UniProtKB-SubCell"/>
</dbReference>
<keyword evidence="6 8" id="KW-1133">Transmembrane helix</keyword>
<dbReference type="AlphaFoldDB" id="A0A482IZV9"/>
<dbReference type="SUPFAM" id="SSF103473">
    <property type="entry name" value="MFS general substrate transporter"/>
    <property type="match status" value="1"/>
</dbReference>
<dbReference type="PROSITE" id="PS00216">
    <property type="entry name" value="SUGAR_TRANSPORT_1"/>
    <property type="match status" value="1"/>
</dbReference>
<proteinExistence type="predicted"/>
<dbReference type="FunFam" id="1.20.1250.20:FF:000001">
    <property type="entry name" value="Dicarboxylate MFS transporter"/>
    <property type="match status" value="1"/>
</dbReference>
<feature type="transmembrane region" description="Helical" evidence="8">
    <location>
        <begin position="29"/>
        <end position="49"/>
    </location>
</feature>
<evidence type="ECO:0000256" key="2">
    <source>
        <dbReference type="ARBA" id="ARBA00022448"/>
    </source>
</evidence>
<reference evidence="10 11" key="1">
    <citation type="submission" date="2019-03" db="EMBL/GenBank/DDBJ databases">
        <title>Comparative insights into the high quality Complete genome sequence of highly metal resistant Cupriavidus metallidurans strain BS1 isolated from a gold-copper mine.</title>
        <authorList>
            <person name="Mazhar H.S."/>
            <person name="Rensing C."/>
        </authorList>
    </citation>
    <scope>NUCLEOTIDE SEQUENCE [LARGE SCALE GENOMIC DNA]</scope>
    <source>
        <strain evidence="10 11">BS1</strain>
        <plasmid evidence="10 11">p1</plasmid>
    </source>
</reference>
<keyword evidence="5" id="KW-0769">Symport</keyword>
<gene>
    <name evidence="10" type="ORF">DDF84_033075</name>
</gene>
<accession>A0A482IZV9</accession>
<geneLocation type="plasmid" evidence="10">
    <name>p1</name>
</geneLocation>
<keyword evidence="4 8" id="KW-0812">Transmembrane</keyword>
<keyword evidence="3" id="KW-1003">Cell membrane</keyword>
<dbReference type="InterPro" id="IPR036259">
    <property type="entry name" value="MFS_trans_sf"/>
</dbReference>
<feature type="transmembrane region" description="Helical" evidence="8">
    <location>
        <begin position="284"/>
        <end position="308"/>
    </location>
</feature>
<keyword evidence="7 8" id="KW-0472">Membrane</keyword>
<protein>
    <submittedName>
        <fullName evidence="10">MFS transporter</fullName>
    </submittedName>
</protein>